<proteinExistence type="predicted"/>
<comment type="caution">
    <text evidence="1">The sequence shown here is derived from an EMBL/GenBank/DDBJ whole genome shotgun (WGS) entry which is preliminary data.</text>
</comment>
<name>E7RH51_9BACL</name>
<evidence type="ECO:0000313" key="1">
    <source>
        <dbReference type="EMBL" id="EGA89556.1"/>
    </source>
</evidence>
<dbReference type="EMBL" id="AEPB01000032">
    <property type="protein sequence ID" value="EGA89556.1"/>
    <property type="molecule type" value="Genomic_DNA"/>
</dbReference>
<dbReference type="Proteomes" id="UP000003052">
    <property type="component" value="Unassembled WGS sequence"/>
</dbReference>
<accession>E7RH51</accession>
<dbReference type="AlphaFoldDB" id="E7RH51"/>
<reference evidence="1 2" key="1">
    <citation type="journal article" date="2011" name="J. Bacteriol.">
        <title>The Draft Genome of Planococcus donghaensis MPA1U2 Reveals Nonsporulation Pathways Controlled by a Conserved Spo0A Regulon.</title>
        <authorList>
            <person name="Pearson M.D."/>
            <person name="Noller H.F."/>
        </authorList>
    </citation>
    <scope>NUCLEOTIDE SEQUENCE [LARGE SCALE GENOMIC DNA]</scope>
    <source>
        <strain evidence="1 2">MPA1U2</strain>
    </source>
</reference>
<protein>
    <submittedName>
        <fullName evidence="1">Uncharacterized protein</fullName>
    </submittedName>
</protein>
<evidence type="ECO:0000313" key="2">
    <source>
        <dbReference type="Proteomes" id="UP000003052"/>
    </source>
</evidence>
<organism evidence="1 2">
    <name type="scientific">Planococcus donghaensis MPA1U2</name>
    <dbReference type="NCBI Taxonomy" id="933115"/>
    <lineage>
        <taxon>Bacteria</taxon>
        <taxon>Bacillati</taxon>
        <taxon>Bacillota</taxon>
        <taxon>Bacilli</taxon>
        <taxon>Bacillales</taxon>
        <taxon>Caryophanaceae</taxon>
        <taxon>Planococcus</taxon>
    </lineage>
</organism>
<sequence length="30" mass="3420">MALFAIIRKFEATSRDWAPELDNRKAKAAV</sequence>
<gene>
    <name evidence="1" type="ORF">GPDM_09675</name>
</gene>